<dbReference type="PROSITE" id="PS51462">
    <property type="entry name" value="NUDIX"/>
    <property type="match status" value="1"/>
</dbReference>
<feature type="domain" description="Nudix hydrolase" evidence="3">
    <location>
        <begin position="21"/>
        <end position="166"/>
    </location>
</feature>
<evidence type="ECO:0000256" key="2">
    <source>
        <dbReference type="ARBA" id="ARBA00022801"/>
    </source>
</evidence>
<dbReference type="Gene3D" id="3.90.79.10">
    <property type="entry name" value="Nucleoside Triphosphate Pyrophosphohydrolase"/>
    <property type="match status" value="1"/>
</dbReference>
<proteinExistence type="predicted"/>
<keyword evidence="5" id="KW-1185">Reference proteome</keyword>
<dbReference type="PANTHER" id="PTHR43046:SF14">
    <property type="entry name" value="MUTT_NUDIX FAMILY PROTEIN"/>
    <property type="match status" value="1"/>
</dbReference>
<dbReference type="RefSeq" id="WP_160825355.1">
    <property type="nucleotide sequence ID" value="NZ_JBHSXE010000001.1"/>
</dbReference>
<protein>
    <submittedName>
        <fullName evidence="4">NUDIX domain-containing protein</fullName>
    </submittedName>
</protein>
<comment type="cofactor">
    <cofactor evidence="1">
        <name>Mg(2+)</name>
        <dbReference type="ChEBI" id="CHEBI:18420"/>
    </cofactor>
</comment>
<name>A0ABW2CQV6_9ACTN</name>
<dbReference type="PANTHER" id="PTHR43046">
    <property type="entry name" value="GDP-MANNOSE MANNOSYL HYDROLASE"/>
    <property type="match status" value="1"/>
</dbReference>
<dbReference type="SUPFAM" id="SSF55811">
    <property type="entry name" value="Nudix"/>
    <property type="match status" value="1"/>
</dbReference>
<organism evidence="4 5">
    <name type="scientific">Actinomadura yumaensis</name>
    <dbReference type="NCBI Taxonomy" id="111807"/>
    <lineage>
        <taxon>Bacteria</taxon>
        <taxon>Bacillati</taxon>
        <taxon>Actinomycetota</taxon>
        <taxon>Actinomycetes</taxon>
        <taxon>Streptosporangiales</taxon>
        <taxon>Thermomonosporaceae</taxon>
        <taxon>Actinomadura</taxon>
    </lineage>
</organism>
<evidence type="ECO:0000259" key="3">
    <source>
        <dbReference type="PROSITE" id="PS51462"/>
    </source>
</evidence>
<dbReference type="Pfam" id="PF00293">
    <property type="entry name" value="NUDIX"/>
    <property type="match status" value="1"/>
</dbReference>
<evidence type="ECO:0000313" key="5">
    <source>
        <dbReference type="Proteomes" id="UP001596380"/>
    </source>
</evidence>
<comment type="caution">
    <text evidence="4">The sequence shown here is derived from an EMBL/GenBank/DDBJ whole genome shotgun (WGS) entry which is preliminary data.</text>
</comment>
<dbReference type="EMBL" id="JBHSXS010000017">
    <property type="protein sequence ID" value="MFC6883074.1"/>
    <property type="molecule type" value="Genomic_DNA"/>
</dbReference>
<dbReference type="InterPro" id="IPR000086">
    <property type="entry name" value="NUDIX_hydrolase_dom"/>
</dbReference>
<gene>
    <name evidence="4" type="ORF">ACFQKB_25190</name>
</gene>
<dbReference type="Proteomes" id="UP001596380">
    <property type="component" value="Unassembled WGS sequence"/>
</dbReference>
<keyword evidence="2" id="KW-0378">Hydrolase</keyword>
<evidence type="ECO:0000256" key="1">
    <source>
        <dbReference type="ARBA" id="ARBA00001946"/>
    </source>
</evidence>
<evidence type="ECO:0000313" key="4">
    <source>
        <dbReference type="EMBL" id="MFC6883074.1"/>
    </source>
</evidence>
<dbReference type="InterPro" id="IPR015797">
    <property type="entry name" value="NUDIX_hydrolase-like_dom_sf"/>
</dbReference>
<accession>A0ABW2CQV6</accession>
<reference evidence="5" key="1">
    <citation type="journal article" date="2019" name="Int. J. Syst. Evol. Microbiol.">
        <title>The Global Catalogue of Microorganisms (GCM) 10K type strain sequencing project: providing services to taxonomists for standard genome sequencing and annotation.</title>
        <authorList>
            <consortium name="The Broad Institute Genomics Platform"/>
            <consortium name="The Broad Institute Genome Sequencing Center for Infectious Disease"/>
            <person name="Wu L."/>
            <person name="Ma J."/>
        </authorList>
    </citation>
    <scope>NUCLEOTIDE SEQUENCE [LARGE SCALE GENOMIC DNA]</scope>
    <source>
        <strain evidence="5">JCM 3369</strain>
    </source>
</reference>
<sequence length="171" mass="19430">MPRRSTVNGTAGRFTATTRIRLEFAQKAFIVDEGRLLLVRKSASDPFHPGRWEVPGGRLEVAADLGLDDHIRREVWEEVGLKVEPGPPFHIWQWFMRDRDRADDATAQVRVVAAARRCRPMSLDVSLDHQTESDHLAESAWVPLAEVGRYELIPDLRPVMRAFQRLRPAGG</sequence>